<dbReference type="OrthoDB" id="278778at2759"/>
<accession>A0A0S4KLQ9</accession>
<dbReference type="Proteomes" id="UP000051952">
    <property type="component" value="Unassembled WGS sequence"/>
</dbReference>
<evidence type="ECO:0000313" key="3">
    <source>
        <dbReference type="Proteomes" id="UP000051952"/>
    </source>
</evidence>
<dbReference type="AlphaFoldDB" id="A0A0S4KLQ9"/>
<evidence type="ECO:0000256" key="1">
    <source>
        <dbReference type="SAM" id="MobiDB-lite"/>
    </source>
</evidence>
<sequence>MITSGTHQEKRGKMRSTARVFGARRVFGAVNLVNSSQQWNVACRHQSATTTTTAVVVPQEPEFEGEMNAPQQPQEALSTSTPTFDPAKLSMGVQRRSMSSDARQVDHVFDAYMGFFEHIRFRNGWAIPPFSRDTVSPLFREAAAVTVRIRNFLDTQDSSTKLRKADGEAQTFLHTKEALEMVEQSSHRKFVIQLVHATFRDAVGYVEGLTKDKVDGFLAEIFEYQYNPRAHALHQLEWLRANLNHNSKILLSVERNAPSQSTHVHPLERTTSHFCPTDEEEEKWRKVVGRLYDAMNEVQRMLDDAEGADAKGK</sequence>
<dbReference type="EMBL" id="CYKH01002046">
    <property type="protein sequence ID" value="CUI15308.1"/>
    <property type="molecule type" value="Genomic_DNA"/>
</dbReference>
<protein>
    <submittedName>
        <fullName evidence="2">Uncharacterized protein</fullName>
    </submittedName>
</protein>
<gene>
    <name evidence="2" type="ORF">BSAL_37705</name>
</gene>
<reference evidence="3" key="1">
    <citation type="submission" date="2015-09" db="EMBL/GenBank/DDBJ databases">
        <authorList>
            <consortium name="Pathogen Informatics"/>
        </authorList>
    </citation>
    <scope>NUCLEOTIDE SEQUENCE [LARGE SCALE GENOMIC DNA]</scope>
    <source>
        <strain evidence="3">Lake Konstanz</strain>
    </source>
</reference>
<feature type="compositionally biased region" description="Polar residues" evidence="1">
    <location>
        <begin position="69"/>
        <end position="83"/>
    </location>
</feature>
<name>A0A0S4KLQ9_BODSA</name>
<dbReference type="VEuPathDB" id="TriTrypDB:BSAL_37705"/>
<keyword evidence="3" id="KW-1185">Reference proteome</keyword>
<evidence type="ECO:0000313" key="2">
    <source>
        <dbReference type="EMBL" id="CUI15308.1"/>
    </source>
</evidence>
<organism evidence="2 3">
    <name type="scientific">Bodo saltans</name>
    <name type="common">Flagellated protozoan</name>
    <dbReference type="NCBI Taxonomy" id="75058"/>
    <lineage>
        <taxon>Eukaryota</taxon>
        <taxon>Discoba</taxon>
        <taxon>Euglenozoa</taxon>
        <taxon>Kinetoplastea</taxon>
        <taxon>Metakinetoplastina</taxon>
        <taxon>Eubodonida</taxon>
        <taxon>Bodonidae</taxon>
        <taxon>Bodo</taxon>
    </lineage>
</organism>
<feature type="region of interest" description="Disordered" evidence="1">
    <location>
        <begin position="65"/>
        <end position="86"/>
    </location>
</feature>
<proteinExistence type="predicted"/>